<dbReference type="AlphaFoldDB" id="A0A835VN25"/>
<accession>A0A835VN25</accession>
<feature type="non-terminal residue" evidence="1">
    <location>
        <position position="60"/>
    </location>
</feature>
<reference evidence="1 2" key="1">
    <citation type="journal article" date="2020" name="Nat. Food">
        <title>A phased Vanilla planifolia genome enables genetic improvement of flavour and production.</title>
        <authorList>
            <person name="Hasing T."/>
            <person name="Tang H."/>
            <person name="Brym M."/>
            <person name="Khazi F."/>
            <person name="Huang T."/>
            <person name="Chambers A.H."/>
        </authorList>
    </citation>
    <scope>NUCLEOTIDE SEQUENCE [LARGE SCALE GENOMIC DNA]</scope>
    <source>
        <tissue evidence="1">Leaf</tissue>
    </source>
</reference>
<name>A0A835VN25_VANPL</name>
<sequence length="60" mass="7027">QKHRWSNYYSTCFIMQKNVELPEIPLGATLHCWPIAFCNSFCPVRILLASFGTMTAWQLY</sequence>
<evidence type="ECO:0000313" key="2">
    <source>
        <dbReference type="Proteomes" id="UP000639772"/>
    </source>
</evidence>
<proteinExistence type="predicted"/>
<comment type="caution">
    <text evidence="1">The sequence shown here is derived from an EMBL/GenBank/DDBJ whole genome shotgun (WGS) entry which is preliminary data.</text>
</comment>
<dbReference type="EMBL" id="JADCNM010000001">
    <property type="protein sequence ID" value="KAG0502973.1"/>
    <property type="molecule type" value="Genomic_DNA"/>
</dbReference>
<protein>
    <submittedName>
        <fullName evidence="1">Uncharacterized protein</fullName>
    </submittedName>
</protein>
<gene>
    <name evidence="1" type="ORF">HPP92_003045</name>
</gene>
<evidence type="ECO:0000313" key="1">
    <source>
        <dbReference type="EMBL" id="KAG0502973.1"/>
    </source>
</evidence>
<dbReference type="Proteomes" id="UP000639772">
    <property type="component" value="Chromosome 1"/>
</dbReference>
<organism evidence="1 2">
    <name type="scientific">Vanilla planifolia</name>
    <name type="common">Vanilla</name>
    <dbReference type="NCBI Taxonomy" id="51239"/>
    <lineage>
        <taxon>Eukaryota</taxon>
        <taxon>Viridiplantae</taxon>
        <taxon>Streptophyta</taxon>
        <taxon>Embryophyta</taxon>
        <taxon>Tracheophyta</taxon>
        <taxon>Spermatophyta</taxon>
        <taxon>Magnoliopsida</taxon>
        <taxon>Liliopsida</taxon>
        <taxon>Asparagales</taxon>
        <taxon>Orchidaceae</taxon>
        <taxon>Vanilloideae</taxon>
        <taxon>Vanilleae</taxon>
        <taxon>Vanilla</taxon>
    </lineage>
</organism>